<proteinExistence type="predicted"/>
<protein>
    <submittedName>
        <fullName evidence="2">Stage II sporulation protein M</fullName>
    </submittedName>
</protein>
<evidence type="ECO:0000313" key="3">
    <source>
        <dbReference type="Proteomes" id="UP001165962"/>
    </source>
</evidence>
<feature type="transmembrane region" description="Helical" evidence="1">
    <location>
        <begin position="77"/>
        <end position="104"/>
    </location>
</feature>
<dbReference type="PANTHER" id="PTHR35337:SF1">
    <property type="entry name" value="SLR1478 PROTEIN"/>
    <property type="match status" value="1"/>
</dbReference>
<comment type="caution">
    <text evidence="2">The sequence shown here is derived from an EMBL/GenBank/DDBJ whole genome shotgun (WGS) entry which is preliminary data.</text>
</comment>
<sequence>MEHIKKQMRVMKHYFIASTLVFVVGLILGAGFSDSFQVFIESQLKGLEQLTQSIANKPNPQWSIFWLIFWNNIVKTLLIIALGAFFGVLPLFFLLANGMLLGYIGAVSTQKESLLFVIKGIAPHGIIEIPAIIIAAAFGLRLGVLMMKGMALLISPARANNFKEDFRGFVKVVIPVAITLIVALTVAAVIESTFTYWLVKS</sequence>
<feature type="transmembrane region" description="Helical" evidence="1">
    <location>
        <begin position="174"/>
        <end position="199"/>
    </location>
</feature>
<feature type="transmembrane region" description="Helical" evidence="1">
    <location>
        <begin position="12"/>
        <end position="32"/>
    </location>
</feature>
<evidence type="ECO:0000256" key="1">
    <source>
        <dbReference type="SAM" id="Phobius"/>
    </source>
</evidence>
<keyword evidence="1" id="KW-1133">Transmembrane helix</keyword>
<dbReference type="EMBL" id="JAAOIW010000027">
    <property type="protein sequence ID" value="NHN35179.1"/>
    <property type="molecule type" value="Genomic_DNA"/>
</dbReference>
<evidence type="ECO:0000313" key="2">
    <source>
        <dbReference type="EMBL" id="NHN35179.1"/>
    </source>
</evidence>
<keyword evidence="3" id="KW-1185">Reference proteome</keyword>
<dbReference type="Pfam" id="PF01944">
    <property type="entry name" value="SpoIIM"/>
    <property type="match status" value="1"/>
</dbReference>
<feature type="transmembrane region" description="Helical" evidence="1">
    <location>
        <begin position="125"/>
        <end position="154"/>
    </location>
</feature>
<name>A0ABX0JII6_9BACL</name>
<dbReference type="InterPro" id="IPR002798">
    <property type="entry name" value="SpoIIM-like"/>
</dbReference>
<reference evidence="2" key="1">
    <citation type="submission" date="2020-03" db="EMBL/GenBank/DDBJ databases">
        <title>Draft sequencing of Paenibacilllus sp. S3N08.</title>
        <authorList>
            <person name="Kim D.-U."/>
        </authorList>
    </citation>
    <scope>NUCLEOTIDE SEQUENCE</scope>
    <source>
        <strain evidence="2">S3N08</strain>
    </source>
</reference>
<dbReference type="RefSeq" id="WP_166157526.1">
    <property type="nucleotide sequence ID" value="NZ_JAAOIW010000027.1"/>
</dbReference>
<dbReference type="PANTHER" id="PTHR35337">
    <property type="entry name" value="SLR1478 PROTEIN"/>
    <property type="match status" value="1"/>
</dbReference>
<accession>A0ABX0JII6</accession>
<dbReference type="Proteomes" id="UP001165962">
    <property type="component" value="Unassembled WGS sequence"/>
</dbReference>
<keyword evidence="1" id="KW-0472">Membrane</keyword>
<gene>
    <name evidence="2" type="ORF">G9U52_36230</name>
</gene>
<keyword evidence="1" id="KW-0812">Transmembrane</keyword>
<organism evidence="2 3">
    <name type="scientific">Paenibacillus agricola</name>
    <dbReference type="NCBI Taxonomy" id="2716264"/>
    <lineage>
        <taxon>Bacteria</taxon>
        <taxon>Bacillati</taxon>
        <taxon>Bacillota</taxon>
        <taxon>Bacilli</taxon>
        <taxon>Bacillales</taxon>
        <taxon>Paenibacillaceae</taxon>
        <taxon>Paenibacillus</taxon>
    </lineage>
</organism>